<dbReference type="EMBL" id="WBZB01000037">
    <property type="protein sequence ID" value="KAB3529045.1"/>
    <property type="molecule type" value="Genomic_DNA"/>
</dbReference>
<keyword evidence="2" id="KW-1003">Cell membrane</keyword>
<feature type="transmembrane region" description="Helical" evidence="6">
    <location>
        <begin position="187"/>
        <end position="213"/>
    </location>
</feature>
<dbReference type="PANTHER" id="PTHR30250">
    <property type="entry name" value="PST FAMILY PREDICTED COLANIC ACID TRANSPORTER"/>
    <property type="match status" value="1"/>
</dbReference>
<proteinExistence type="predicted"/>
<dbReference type="AlphaFoldDB" id="A0A833MDJ2"/>
<evidence type="ECO:0000256" key="4">
    <source>
        <dbReference type="ARBA" id="ARBA00022989"/>
    </source>
</evidence>
<dbReference type="PIRSF" id="PIRSF038958">
    <property type="entry name" value="PG_synth_SpoVB"/>
    <property type="match status" value="1"/>
</dbReference>
<accession>A0A833MDJ2</accession>
<evidence type="ECO:0000313" key="7">
    <source>
        <dbReference type="EMBL" id="KAB3529045.1"/>
    </source>
</evidence>
<evidence type="ECO:0000256" key="5">
    <source>
        <dbReference type="ARBA" id="ARBA00023136"/>
    </source>
</evidence>
<feature type="transmembrane region" description="Helical" evidence="6">
    <location>
        <begin position="412"/>
        <end position="434"/>
    </location>
</feature>
<organism evidence="7 8">
    <name type="scientific">Alkaliphilus serpentinus</name>
    <dbReference type="NCBI Taxonomy" id="1482731"/>
    <lineage>
        <taxon>Bacteria</taxon>
        <taxon>Bacillati</taxon>
        <taxon>Bacillota</taxon>
        <taxon>Clostridia</taxon>
        <taxon>Peptostreptococcales</taxon>
        <taxon>Natronincolaceae</taxon>
        <taxon>Alkaliphilus</taxon>
    </lineage>
</organism>
<dbReference type="RefSeq" id="WP_151866282.1">
    <property type="nucleotide sequence ID" value="NZ_WBZB01000037.1"/>
</dbReference>
<feature type="transmembrane region" description="Helical" evidence="6">
    <location>
        <begin position="121"/>
        <end position="141"/>
    </location>
</feature>
<dbReference type="Pfam" id="PF01943">
    <property type="entry name" value="Polysacc_synt"/>
    <property type="match status" value="1"/>
</dbReference>
<reference evidence="7 8" key="1">
    <citation type="submission" date="2019-10" db="EMBL/GenBank/DDBJ databases">
        <title>Alkaliphilus serpentinus sp. nov. and Alkaliphilus pronyensis sp. nov., two novel anaerobic alkaliphilic species isolated from the serpentinized-hosted hydrothermal field of the Prony Bay (New Caledonia).</title>
        <authorList>
            <person name="Postec A."/>
        </authorList>
    </citation>
    <scope>NUCLEOTIDE SEQUENCE [LARGE SCALE GENOMIC DNA]</scope>
    <source>
        <strain evidence="7 8">LacT</strain>
    </source>
</reference>
<dbReference type="CDD" id="cd13124">
    <property type="entry name" value="MATE_SpoVB_like"/>
    <property type="match status" value="1"/>
</dbReference>
<feature type="transmembrane region" description="Helical" evidence="6">
    <location>
        <begin position="361"/>
        <end position="379"/>
    </location>
</feature>
<dbReference type="GO" id="GO:0005886">
    <property type="term" value="C:plasma membrane"/>
    <property type="evidence" value="ECO:0007669"/>
    <property type="project" value="UniProtKB-SubCell"/>
</dbReference>
<sequence length="512" mass="57317">MEKKTSFIMGVVLLTTINFIVRSMGFIYRILLSRMIGPQAIGLYQMVFPFLMVLITIPTAGIPIAVSKLVAKENSLKNRRGMFQILLLALSIGGILSLILTLFVSFKIDFITERVLKNNDLYLLILWIIPAISLITFSSILRGFFYGIKDIKPAALAQIIEQLSRITFVLAVLYMKKPDHPITMATIAIIGLSIGELFGLICLILSFGVRRIFKIIPYNRVLSSNIKQLKDILYISVPITISRLLSVFMQTINAILIPHRLIISGYSQVAAVELFGKISGMAMPLLFLPFTVTSALVINIIPNISEQMAVKNIKDIETKGNQAIRITLLVAIPTTLIFTIMGKELASLVFHQRDVGLYLSLISYSTLFLCMQHTLSGILHGLGKQVITTINFLLGMTIQLYCTYYLVPNPRYGIYGFIIGFTLSSFVIFTLNLISLRRYMPIRLSIVNTLIKPITAALMAVGTMFYLYYHPILSFSPNLYSAMVFIFGGFLYLAILVMTKAVDARSIIKNIK</sequence>
<comment type="subcellular location">
    <subcellularLocation>
        <location evidence="1">Cell membrane</location>
        <topology evidence="1">Multi-pass membrane protein</topology>
    </subcellularLocation>
</comment>
<keyword evidence="8" id="KW-1185">Reference proteome</keyword>
<feature type="transmembrane region" description="Helical" evidence="6">
    <location>
        <begin position="43"/>
        <end position="65"/>
    </location>
</feature>
<feature type="transmembrane region" description="Helical" evidence="6">
    <location>
        <begin position="85"/>
        <end position="106"/>
    </location>
</feature>
<evidence type="ECO:0000256" key="3">
    <source>
        <dbReference type="ARBA" id="ARBA00022692"/>
    </source>
</evidence>
<dbReference type="InterPro" id="IPR050833">
    <property type="entry name" value="Poly_Biosynth_Transport"/>
</dbReference>
<feature type="transmembrane region" description="Helical" evidence="6">
    <location>
        <begin position="386"/>
        <end position="406"/>
    </location>
</feature>
<feature type="transmembrane region" description="Helical" evidence="6">
    <location>
        <begin position="480"/>
        <end position="502"/>
    </location>
</feature>
<dbReference type="Proteomes" id="UP000465601">
    <property type="component" value="Unassembled WGS sequence"/>
</dbReference>
<evidence type="ECO:0000256" key="2">
    <source>
        <dbReference type="ARBA" id="ARBA00022475"/>
    </source>
</evidence>
<keyword evidence="4 6" id="KW-1133">Transmembrane helix</keyword>
<protein>
    <submittedName>
        <fullName evidence="7">Polysaccharide biosynthesis protein</fullName>
    </submittedName>
</protein>
<name>A0A833MDJ2_9FIRM</name>
<gene>
    <name evidence="7" type="ORF">F8153_10335</name>
</gene>
<keyword evidence="3 6" id="KW-0812">Transmembrane</keyword>
<dbReference type="InterPro" id="IPR024923">
    <property type="entry name" value="PG_synth_SpoVB"/>
</dbReference>
<dbReference type="PANTHER" id="PTHR30250:SF21">
    <property type="entry name" value="LIPID II FLIPPASE MURJ"/>
    <property type="match status" value="1"/>
</dbReference>
<evidence type="ECO:0000256" key="6">
    <source>
        <dbReference type="SAM" id="Phobius"/>
    </source>
</evidence>
<feature type="transmembrane region" description="Helical" evidence="6">
    <location>
        <begin position="323"/>
        <end position="341"/>
    </location>
</feature>
<keyword evidence="5 6" id="KW-0472">Membrane</keyword>
<feature type="transmembrane region" description="Helical" evidence="6">
    <location>
        <begin position="446"/>
        <end position="468"/>
    </location>
</feature>
<comment type="caution">
    <text evidence="7">The sequence shown here is derived from an EMBL/GenBank/DDBJ whole genome shotgun (WGS) entry which is preliminary data.</text>
</comment>
<dbReference type="InterPro" id="IPR002797">
    <property type="entry name" value="Polysacc_synth"/>
</dbReference>
<feature type="transmembrane region" description="Helical" evidence="6">
    <location>
        <begin position="233"/>
        <end position="258"/>
    </location>
</feature>
<feature type="transmembrane region" description="Helical" evidence="6">
    <location>
        <begin position="278"/>
        <end position="302"/>
    </location>
</feature>
<dbReference type="OrthoDB" id="9775950at2"/>
<feature type="transmembrane region" description="Helical" evidence="6">
    <location>
        <begin position="7"/>
        <end position="31"/>
    </location>
</feature>
<evidence type="ECO:0000313" key="8">
    <source>
        <dbReference type="Proteomes" id="UP000465601"/>
    </source>
</evidence>
<evidence type="ECO:0000256" key="1">
    <source>
        <dbReference type="ARBA" id="ARBA00004651"/>
    </source>
</evidence>